<sequence>MQLKANYRKAQNYMNIRKSKPIIGISIGDINGVGIEVTIKALSDNRIFKNFTPLIYGHGKAISFYKKILSIDDFNFVQIKSLNEIQHKRVNVINVMEECPEVIPGVETQEAGKMAIEAISQALEDLKNGHIQALVTAPVNKNNINSEELHFVGHTEYITASVGAKESLMLMVSDSLRVGLVTGHIPLAQVPQAVTKEKIIQKSNLLLNTLVKDFGIARPKIAILGLNPHAGEDGLLGKEEEEIIKPAIRELKDQNKMVFGPYPSDGFFGMMHQSKFDGVLAMYHDQGLIPFKSIAFSSGVNFTSGLPIIRTSPDHGTAYNIAGKNVADEGSMRAAIFLASDIISQHEQENQER</sequence>
<keyword evidence="5" id="KW-1185">Reference proteome</keyword>
<dbReference type="NCBIfam" id="TIGR00557">
    <property type="entry name" value="pdxA"/>
    <property type="match status" value="1"/>
</dbReference>
<dbReference type="SUPFAM" id="SSF53659">
    <property type="entry name" value="Isocitrate/Isopropylmalate dehydrogenase-like"/>
    <property type="match status" value="1"/>
</dbReference>
<gene>
    <name evidence="4" type="ORF">SAMN05444394_1094</name>
</gene>
<dbReference type="PANTHER" id="PTHR30004:SF6">
    <property type="entry name" value="D-THREONATE 4-PHOSPHATE DEHYDROGENASE"/>
    <property type="match status" value="1"/>
</dbReference>
<evidence type="ECO:0000256" key="1">
    <source>
        <dbReference type="ARBA" id="ARBA00022723"/>
    </source>
</evidence>
<dbReference type="STRING" id="226505.SAMN05444394_1094"/>
<keyword evidence="3" id="KW-0520">NAD</keyword>
<keyword evidence="1" id="KW-0479">Metal-binding</keyword>
<dbReference type="Proteomes" id="UP000185221">
    <property type="component" value="Unassembled WGS sequence"/>
</dbReference>
<dbReference type="InterPro" id="IPR005255">
    <property type="entry name" value="PdxA_fam"/>
</dbReference>
<dbReference type="EMBL" id="FSRC01000001">
    <property type="protein sequence ID" value="SIN71552.1"/>
    <property type="molecule type" value="Genomic_DNA"/>
</dbReference>
<protein>
    <submittedName>
        <fullName evidence="4">4-hydroxythreonine-4-phosphate dehydrogenase</fullName>
    </submittedName>
</protein>
<accession>A0A1N6DL95</accession>
<name>A0A1N6DL95_9BACT</name>
<evidence type="ECO:0000313" key="4">
    <source>
        <dbReference type="EMBL" id="SIN71552.1"/>
    </source>
</evidence>
<dbReference type="PANTHER" id="PTHR30004">
    <property type="entry name" value="4-HYDROXYTHREONINE-4-PHOSPHATE DEHYDROGENASE"/>
    <property type="match status" value="1"/>
</dbReference>
<dbReference type="AlphaFoldDB" id="A0A1N6DL95"/>
<evidence type="ECO:0000256" key="2">
    <source>
        <dbReference type="ARBA" id="ARBA00023002"/>
    </source>
</evidence>
<keyword evidence="2" id="KW-0560">Oxidoreductase</keyword>
<evidence type="ECO:0000313" key="5">
    <source>
        <dbReference type="Proteomes" id="UP000185221"/>
    </source>
</evidence>
<dbReference type="GO" id="GO:0046872">
    <property type="term" value="F:metal ion binding"/>
    <property type="evidence" value="ECO:0007669"/>
    <property type="project" value="UniProtKB-KW"/>
</dbReference>
<dbReference type="Pfam" id="PF04166">
    <property type="entry name" value="PdxA"/>
    <property type="match status" value="1"/>
</dbReference>
<reference evidence="5" key="1">
    <citation type="submission" date="2016-11" db="EMBL/GenBank/DDBJ databases">
        <authorList>
            <person name="Varghese N."/>
            <person name="Submissions S."/>
        </authorList>
    </citation>
    <scope>NUCLEOTIDE SEQUENCE [LARGE SCALE GENOMIC DNA]</scope>
    <source>
        <strain evidence="5">DSM 15292</strain>
    </source>
</reference>
<dbReference type="Gene3D" id="3.40.718.10">
    <property type="entry name" value="Isopropylmalate Dehydrogenase"/>
    <property type="match status" value="1"/>
</dbReference>
<dbReference type="GO" id="GO:0051287">
    <property type="term" value="F:NAD binding"/>
    <property type="evidence" value="ECO:0007669"/>
    <property type="project" value="InterPro"/>
</dbReference>
<proteinExistence type="predicted"/>
<evidence type="ECO:0000256" key="3">
    <source>
        <dbReference type="ARBA" id="ARBA00023027"/>
    </source>
</evidence>
<organism evidence="4 5">
    <name type="scientific">Algoriphagus halophilus</name>
    <dbReference type="NCBI Taxonomy" id="226505"/>
    <lineage>
        <taxon>Bacteria</taxon>
        <taxon>Pseudomonadati</taxon>
        <taxon>Bacteroidota</taxon>
        <taxon>Cytophagia</taxon>
        <taxon>Cytophagales</taxon>
        <taxon>Cyclobacteriaceae</taxon>
        <taxon>Algoriphagus</taxon>
    </lineage>
</organism>
<dbReference type="GO" id="GO:0016491">
    <property type="term" value="F:oxidoreductase activity"/>
    <property type="evidence" value="ECO:0007669"/>
    <property type="project" value="UniProtKB-KW"/>
</dbReference>